<dbReference type="InterPro" id="IPR007361">
    <property type="entry name" value="DUF427"/>
</dbReference>
<organism evidence="2 3">
    <name type="scientific">Microbispora cellulosiformans</name>
    <dbReference type="NCBI Taxonomy" id="2614688"/>
    <lineage>
        <taxon>Bacteria</taxon>
        <taxon>Bacillati</taxon>
        <taxon>Actinomycetota</taxon>
        <taxon>Actinomycetes</taxon>
        <taxon>Streptosporangiales</taxon>
        <taxon>Streptosporangiaceae</taxon>
        <taxon>Microbispora</taxon>
    </lineage>
</organism>
<evidence type="ECO:0000259" key="1">
    <source>
        <dbReference type="Pfam" id="PF04248"/>
    </source>
</evidence>
<evidence type="ECO:0000313" key="3">
    <source>
        <dbReference type="Proteomes" id="UP000327011"/>
    </source>
</evidence>
<dbReference type="Proteomes" id="UP000327011">
    <property type="component" value="Unassembled WGS sequence"/>
</dbReference>
<keyword evidence="3" id="KW-1185">Reference proteome</keyword>
<dbReference type="PANTHER" id="PTHR34310">
    <property type="entry name" value="DUF427 DOMAIN PROTEIN (AFU_ORTHOLOGUE AFUA_3G02220)"/>
    <property type="match status" value="1"/>
</dbReference>
<accession>A0A5J5K043</accession>
<dbReference type="Gene3D" id="2.170.150.40">
    <property type="entry name" value="Domain of unknown function (DUF427)"/>
    <property type="match status" value="2"/>
</dbReference>
<gene>
    <name evidence="2" type="ORF">F5972_20955</name>
</gene>
<name>A0A5J5K043_9ACTN</name>
<dbReference type="Pfam" id="PF04248">
    <property type="entry name" value="NTP_transf_9"/>
    <property type="match status" value="2"/>
</dbReference>
<dbReference type="PANTHER" id="PTHR34310:SF9">
    <property type="entry name" value="BLR5716 PROTEIN"/>
    <property type="match status" value="1"/>
</dbReference>
<reference evidence="2 3" key="1">
    <citation type="submission" date="2019-09" db="EMBL/GenBank/DDBJ databases">
        <title>Screening of Novel Bioactive Compounds from Soil-Associated.</title>
        <authorList>
            <person name="Gong X."/>
        </authorList>
    </citation>
    <scope>NUCLEOTIDE SEQUENCE [LARGE SCALE GENOMIC DNA]</scope>
    <source>
        <strain evidence="2 3">Gxj-6</strain>
    </source>
</reference>
<proteinExistence type="predicted"/>
<protein>
    <submittedName>
        <fullName evidence="2">DUF427 domain-containing protein</fullName>
    </submittedName>
</protein>
<comment type="caution">
    <text evidence="2">The sequence shown here is derived from an EMBL/GenBank/DDBJ whole genome shotgun (WGS) entry which is preliminary data.</text>
</comment>
<evidence type="ECO:0000313" key="2">
    <source>
        <dbReference type="EMBL" id="KAA9376930.1"/>
    </source>
</evidence>
<sequence>MEPTKRGRVRVEPTAKRVRVYVEGLPVADTTRALLVWEGPYYPTYYFPVEDVRMDALKATGETRHSPSRGDAPVHDVAGRPGAALVHGDDAPLEEIRGHVRFDWDAMDNWFEEDEEVFVHARDPYTRVDVLASSRHVRVEVGGVTVADSRSPRILFETGLPPRYYLPKTDVRLDLLRPSETVTRCPYKGRAEYWSVGEDEPGRDLVWSYPTPLPESQKIAGLVAFYDEKVDVYIDGVLQSRPKTKFA</sequence>
<dbReference type="EMBL" id="VYTZ01000007">
    <property type="protein sequence ID" value="KAA9376930.1"/>
    <property type="molecule type" value="Genomic_DNA"/>
</dbReference>
<feature type="domain" description="DUF427" evidence="1">
    <location>
        <begin position="137"/>
        <end position="228"/>
    </location>
</feature>
<feature type="domain" description="DUF427" evidence="1">
    <location>
        <begin position="18"/>
        <end position="104"/>
    </location>
</feature>
<dbReference type="AlphaFoldDB" id="A0A5J5K043"/>
<dbReference type="InterPro" id="IPR038694">
    <property type="entry name" value="DUF427_sf"/>
</dbReference>